<dbReference type="InterPro" id="IPR011250">
    <property type="entry name" value="OMP/PagP_B-barrel"/>
</dbReference>
<evidence type="ECO:0000259" key="1">
    <source>
        <dbReference type="Pfam" id="PF13568"/>
    </source>
</evidence>
<dbReference type="OrthoDB" id="947434at2"/>
<accession>A0A2S0RE61</accession>
<dbReference type="RefSeq" id="WP_108370550.1">
    <property type="nucleotide sequence ID" value="NZ_CP028811.1"/>
</dbReference>
<evidence type="ECO:0000313" key="3">
    <source>
        <dbReference type="Proteomes" id="UP000244193"/>
    </source>
</evidence>
<dbReference type="KEGG" id="fmg:HYN48_07670"/>
<organism evidence="2 3">
    <name type="scientific">Flavobacterium magnum</name>
    <dbReference type="NCBI Taxonomy" id="2162713"/>
    <lineage>
        <taxon>Bacteria</taxon>
        <taxon>Pseudomonadati</taxon>
        <taxon>Bacteroidota</taxon>
        <taxon>Flavobacteriia</taxon>
        <taxon>Flavobacteriales</taxon>
        <taxon>Flavobacteriaceae</taxon>
        <taxon>Flavobacterium</taxon>
    </lineage>
</organism>
<dbReference type="AlphaFoldDB" id="A0A2S0RE61"/>
<dbReference type="SUPFAM" id="SSF56925">
    <property type="entry name" value="OMPA-like"/>
    <property type="match status" value="1"/>
</dbReference>
<sequence>MKKLFLLSALVCGLHGFSQKMRYGALLGMNAYDIEVSGPLIAGNGLSGLNFGGFIDYQFSSHCGLKVNMIFNKTTETDYGPLESGTYYEIFDEAKLTTLQLQPLIKFDVNKVYAKGFYLQGGLNMVNILRARADDGTSLKNFYNRTAFSGMLGFGVTFLKHYSFELMGSYSLTNPIGFPESRARNMGAYTNLLIDIESFLK</sequence>
<proteinExistence type="predicted"/>
<evidence type="ECO:0000313" key="2">
    <source>
        <dbReference type="EMBL" id="AWA29966.1"/>
    </source>
</evidence>
<name>A0A2S0RE61_9FLAO</name>
<protein>
    <recommendedName>
        <fullName evidence="1">Outer membrane protein beta-barrel domain-containing protein</fullName>
    </recommendedName>
</protein>
<gene>
    <name evidence="2" type="ORF">HYN48_07670</name>
</gene>
<feature type="domain" description="Outer membrane protein beta-barrel" evidence="1">
    <location>
        <begin position="17"/>
        <end position="174"/>
    </location>
</feature>
<dbReference type="EMBL" id="CP028811">
    <property type="protein sequence ID" value="AWA29966.1"/>
    <property type="molecule type" value="Genomic_DNA"/>
</dbReference>
<dbReference type="Proteomes" id="UP000244193">
    <property type="component" value="Chromosome"/>
</dbReference>
<keyword evidence="3" id="KW-1185">Reference proteome</keyword>
<dbReference type="Pfam" id="PF13568">
    <property type="entry name" value="OMP_b-brl_2"/>
    <property type="match status" value="1"/>
</dbReference>
<reference evidence="2 3" key="1">
    <citation type="submission" date="2018-04" db="EMBL/GenBank/DDBJ databases">
        <title>Genome sequencing of Flavobacterium sp. HYN0048.</title>
        <authorList>
            <person name="Yi H."/>
            <person name="Baek C."/>
        </authorList>
    </citation>
    <scope>NUCLEOTIDE SEQUENCE [LARGE SCALE GENOMIC DNA]</scope>
    <source>
        <strain evidence="2 3">HYN0048</strain>
    </source>
</reference>
<dbReference type="InterPro" id="IPR025665">
    <property type="entry name" value="Beta-barrel_OMP_2"/>
</dbReference>